<dbReference type="RefSeq" id="WP_210207639.1">
    <property type="nucleotide sequence ID" value="NZ_NPEU01000125.1"/>
</dbReference>
<sequence>MLALGLARALREYLATRGYRVLRFWNNDVLTNIEGVLSVIAQALGDGPMPPTPDPSPPRGSRAGGGERRRRV</sequence>
<feature type="domain" description="DUF559" evidence="2">
    <location>
        <begin position="12"/>
        <end position="44"/>
    </location>
</feature>
<protein>
    <recommendedName>
        <fullName evidence="2">DUF559 domain-containing protein</fullName>
    </recommendedName>
</protein>
<evidence type="ECO:0000259" key="2">
    <source>
        <dbReference type="Pfam" id="PF04480"/>
    </source>
</evidence>
<comment type="caution">
    <text evidence="3">The sequence shown here is derived from an EMBL/GenBank/DDBJ whole genome shotgun (WGS) entry which is preliminary data.</text>
</comment>
<reference evidence="3 4" key="1">
    <citation type="submission" date="2017-07" db="EMBL/GenBank/DDBJ databases">
        <title>Draft Genome Sequences of Select Purple Nonsulfur Bacteria.</title>
        <authorList>
            <person name="Lasarre B."/>
            <person name="Mckinlay J.B."/>
        </authorList>
    </citation>
    <scope>NUCLEOTIDE SEQUENCE [LARGE SCALE GENOMIC DNA]</scope>
    <source>
        <strain evidence="3 4">DSM 11907</strain>
    </source>
</reference>
<dbReference type="InterPro" id="IPR011335">
    <property type="entry name" value="Restrct_endonuc-II-like"/>
</dbReference>
<name>A0A327KI92_9BRAD</name>
<feature type="compositionally biased region" description="Pro residues" evidence="1">
    <location>
        <begin position="48"/>
        <end position="58"/>
    </location>
</feature>
<keyword evidence="4" id="KW-1185">Reference proteome</keyword>
<dbReference type="SUPFAM" id="SSF52980">
    <property type="entry name" value="Restriction endonuclease-like"/>
    <property type="match status" value="1"/>
</dbReference>
<evidence type="ECO:0000256" key="1">
    <source>
        <dbReference type="SAM" id="MobiDB-lite"/>
    </source>
</evidence>
<evidence type="ECO:0000313" key="4">
    <source>
        <dbReference type="Proteomes" id="UP000248863"/>
    </source>
</evidence>
<dbReference type="InterPro" id="IPR007569">
    <property type="entry name" value="DUF559"/>
</dbReference>
<feature type="region of interest" description="Disordered" evidence="1">
    <location>
        <begin position="44"/>
        <end position="72"/>
    </location>
</feature>
<evidence type="ECO:0000313" key="3">
    <source>
        <dbReference type="EMBL" id="RAI38460.1"/>
    </source>
</evidence>
<dbReference type="Proteomes" id="UP000248863">
    <property type="component" value="Unassembled WGS sequence"/>
</dbReference>
<dbReference type="AlphaFoldDB" id="A0A327KI92"/>
<accession>A0A327KI92</accession>
<dbReference type="Pfam" id="PF04480">
    <property type="entry name" value="DUF559"/>
    <property type="match status" value="1"/>
</dbReference>
<gene>
    <name evidence="3" type="ORF">CH338_12655</name>
</gene>
<organism evidence="3 4">
    <name type="scientific">Rhodoplanes elegans</name>
    <dbReference type="NCBI Taxonomy" id="29408"/>
    <lineage>
        <taxon>Bacteria</taxon>
        <taxon>Pseudomonadati</taxon>
        <taxon>Pseudomonadota</taxon>
        <taxon>Alphaproteobacteria</taxon>
        <taxon>Hyphomicrobiales</taxon>
        <taxon>Nitrobacteraceae</taxon>
        <taxon>Rhodoplanes</taxon>
    </lineage>
</organism>
<dbReference type="EMBL" id="NPEU01000125">
    <property type="protein sequence ID" value="RAI38460.1"/>
    <property type="molecule type" value="Genomic_DNA"/>
</dbReference>
<proteinExistence type="predicted"/>